<dbReference type="EMBL" id="CM007898">
    <property type="protein sequence ID" value="OTG15144.1"/>
    <property type="molecule type" value="Genomic_DNA"/>
</dbReference>
<gene>
    <name evidence="2" type="ORF">HannXRQ_Chr09g0257221</name>
</gene>
<protein>
    <submittedName>
        <fullName evidence="2">Uncharacterized protein</fullName>
    </submittedName>
</protein>
<reference evidence="3" key="1">
    <citation type="journal article" date="2017" name="Nature">
        <title>The sunflower genome provides insights into oil metabolism, flowering and Asterid evolution.</title>
        <authorList>
            <person name="Badouin H."/>
            <person name="Gouzy J."/>
            <person name="Grassa C.J."/>
            <person name="Murat F."/>
            <person name="Staton S.E."/>
            <person name="Cottret L."/>
            <person name="Lelandais-Briere C."/>
            <person name="Owens G.L."/>
            <person name="Carrere S."/>
            <person name="Mayjonade B."/>
            <person name="Legrand L."/>
            <person name="Gill N."/>
            <person name="Kane N.C."/>
            <person name="Bowers J.E."/>
            <person name="Hubner S."/>
            <person name="Bellec A."/>
            <person name="Berard A."/>
            <person name="Berges H."/>
            <person name="Blanchet N."/>
            <person name="Boniface M.C."/>
            <person name="Brunel D."/>
            <person name="Catrice O."/>
            <person name="Chaidir N."/>
            <person name="Claudel C."/>
            <person name="Donnadieu C."/>
            <person name="Faraut T."/>
            <person name="Fievet G."/>
            <person name="Helmstetter N."/>
            <person name="King M."/>
            <person name="Knapp S.J."/>
            <person name="Lai Z."/>
            <person name="Le Paslier M.C."/>
            <person name="Lippi Y."/>
            <person name="Lorenzon L."/>
            <person name="Mandel J.R."/>
            <person name="Marage G."/>
            <person name="Marchand G."/>
            <person name="Marquand E."/>
            <person name="Bret-Mestries E."/>
            <person name="Morien E."/>
            <person name="Nambeesan S."/>
            <person name="Nguyen T."/>
            <person name="Pegot-Espagnet P."/>
            <person name="Pouilly N."/>
            <person name="Raftis F."/>
            <person name="Sallet E."/>
            <person name="Schiex T."/>
            <person name="Thomas J."/>
            <person name="Vandecasteele C."/>
            <person name="Vares D."/>
            <person name="Vear F."/>
            <person name="Vautrin S."/>
            <person name="Crespi M."/>
            <person name="Mangin B."/>
            <person name="Burke J.M."/>
            <person name="Salse J."/>
            <person name="Munos S."/>
            <person name="Vincourt P."/>
            <person name="Rieseberg L.H."/>
            <person name="Langlade N.B."/>
        </authorList>
    </citation>
    <scope>NUCLEOTIDE SEQUENCE [LARGE SCALE GENOMIC DNA]</scope>
    <source>
        <strain evidence="3">cv. SF193</strain>
    </source>
</reference>
<evidence type="ECO:0000313" key="2">
    <source>
        <dbReference type="EMBL" id="OTG15144.1"/>
    </source>
</evidence>
<dbReference type="InParanoid" id="A0A251TW62"/>
<name>A0A251TW62_HELAN</name>
<dbReference type="AlphaFoldDB" id="A0A251TW62"/>
<evidence type="ECO:0000256" key="1">
    <source>
        <dbReference type="SAM" id="MobiDB-lite"/>
    </source>
</evidence>
<feature type="compositionally biased region" description="Basic residues" evidence="1">
    <location>
        <begin position="51"/>
        <end position="62"/>
    </location>
</feature>
<feature type="region of interest" description="Disordered" evidence="1">
    <location>
        <begin position="36"/>
        <end position="69"/>
    </location>
</feature>
<keyword evidence="3" id="KW-1185">Reference proteome</keyword>
<organism evidence="2 3">
    <name type="scientific">Helianthus annuus</name>
    <name type="common">Common sunflower</name>
    <dbReference type="NCBI Taxonomy" id="4232"/>
    <lineage>
        <taxon>Eukaryota</taxon>
        <taxon>Viridiplantae</taxon>
        <taxon>Streptophyta</taxon>
        <taxon>Embryophyta</taxon>
        <taxon>Tracheophyta</taxon>
        <taxon>Spermatophyta</taxon>
        <taxon>Magnoliopsida</taxon>
        <taxon>eudicotyledons</taxon>
        <taxon>Gunneridae</taxon>
        <taxon>Pentapetalae</taxon>
        <taxon>asterids</taxon>
        <taxon>campanulids</taxon>
        <taxon>Asterales</taxon>
        <taxon>Asteraceae</taxon>
        <taxon>Asteroideae</taxon>
        <taxon>Heliantheae alliance</taxon>
        <taxon>Heliantheae</taxon>
        <taxon>Helianthus</taxon>
    </lineage>
</organism>
<sequence>MDLKENYPNLVCSSSKSRRFKEGSACVCVRQEHRGSDPPIISPRRSGYPSKTRKVLGTRPKNRGIWASG</sequence>
<evidence type="ECO:0000313" key="3">
    <source>
        <dbReference type="Proteomes" id="UP000215914"/>
    </source>
</evidence>
<accession>A0A251TW62</accession>
<proteinExistence type="predicted"/>
<dbReference type="Proteomes" id="UP000215914">
    <property type="component" value="Chromosome 9"/>
</dbReference>